<dbReference type="PANTHER" id="PTHR21074:SF0">
    <property type="entry name" value="IQ AND UBIQUITIN-LIKE DOMAIN-CONTAINING PROTEIN"/>
    <property type="match status" value="1"/>
</dbReference>
<reference evidence="1 2" key="1">
    <citation type="journal article" date="2024" name="Nat. Commun.">
        <title>Phylogenomics reveals the evolutionary origins of lichenization in chlorophyte algae.</title>
        <authorList>
            <person name="Puginier C."/>
            <person name="Libourel C."/>
            <person name="Otte J."/>
            <person name="Skaloud P."/>
            <person name="Haon M."/>
            <person name="Grisel S."/>
            <person name="Petersen M."/>
            <person name="Berrin J.G."/>
            <person name="Delaux P.M."/>
            <person name="Dal Grande F."/>
            <person name="Keller J."/>
        </authorList>
    </citation>
    <scope>NUCLEOTIDE SEQUENCE [LARGE SCALE GENOMIC DNA]</scope>
    <source>
        <strain evidence="1 2">SAG 245.80</strain>
    </source>
</reference>
<proteinExistence type="predicted"/>
<dbReference type="AlphaFoldDB" id="A0AAW1SF79"/>
<gene>
    <name evidence="1" type="ORF">WJX81_004413</name>
</gene>
<protein>
    <submittedName>
        <fullName evidence="1">Uncharacterized protein</fullName>
    </submittedName>
</protein>
<organism evidence="1 2">
    <name type="scientific">Elliptochloris bilobata</name>
    <dbReference type="NCBI Taxonomy" id="381761"/>
    <lineage>
        <taxon>Eukaryota</taxon>
        <taxon>Viridiplantae</taxon>
        <taxon>Chlorophyta</taxon>
        <taxon>core chlorophytes</taxon>
        <taxon>Trebouxiophyceae</taxon>
        <taxon>Trebouxiophyceae incertae sedis</taxon>
        <taxon>Elliptochloris clade</taxon>
        <taxon>Elliptochloris</taxon>
    </lineage>
</organism>
<keyword evidence="2" id="KW-1185">Reference proteome</keyword>
<sequence length="202" mass="21805">MIVFKFPSPPGMVFHHAVSQTAAPASPAAAAPVLSRETQTLRTAAHGCQTRRHAAVQMARRGIVLDASHDRVLTPGAYVTAAEELEKLGALGLAGEPARRARAQLLARELRALQAVGRLRACAAAEARAAAMERRLAALGALQRWPLRNAGRIWVDTPCTARARELHDMWAALGVPVTSEGRRLAALADRNHCHTWQQGNRD</sequence>
<dbReference type="PANTHER" id="PTHR21074">
    <property type="entry name" value="IQ AND UBIQUITIN-LIKE DOMAIN-CONTAINING PROTEIN"/>
    <property type="match status" value="1"/>
</dbReference>
<dbReference type="EMBL" id="JALJOU010000004">
    <property type="protein sequence ID" value="KAK9844098.1"/>
    <property type="molecule type" value="Genomic_DNA"/>
</dbReference>
<name>A0AAW1SF79_9CHLO</name>
<evidence type="ECO:0000313" key="2">
    <source>
        <dbReference type="Proteomes" id="UP001445335"/>
    </source>
</evidence>
<accession>A0AAW1SF79</accession>
<comment type="caution">
    <text evidence="1">The sequence shown here is derived from an EMBL/GenBank/DDBJ whole genome shotgun (WGS) entry which is preliminary data.</text>
</comment>
<dbReference type="Proteomes" id="UP001445335">
    <property type="component" value="Unassembled WGS sequence"/>
</dbReference>
<evidence type="ECO:0000313" key="1">
    <source>
        <dbReference type="EMBL" id="KAK9844098.1"/>
    </source>
</evidence>
<dbReference type="InterPro" id="IPR037695">
    <property type="entry name" value="IQUB"/>
</dbReference>